<comment type="caution">
    <text evidence="2">The sequence shown here is derived from an EMBL/GenBank/DDBJ whole genome shotgun (WGS) entry which is preliminary data.</text>
</comment>
<dbReference type="RefSeq" id="WP_155888992.1">
    <property type="nucleotide sequence ID" value="NZ_JBHLZN010000001.1"/>
</dbReference>
<keyword evidence="3" id="KW-1185">Reference proteome</keyword>
<name>A0ABV5Z6L3_9GAMM</name>
<proteinExistence type="predicted"/>
<evidence type="ECO:0000313" key="3">
    <source>
        <dbReference type="Proteomes" id="UP001589628"/>
    </source>
</evidence>
<feature type="chain" id="PRO_5047302287" evidence="1">
    <location>
        <begin position="23"/>
        <end position="152"/>
    </location>
</feature>
<evidence type="ECO:0000313" key="2">
    <source>
        <dbReference type="EMBL" id="MFB9884860.1"/>
    </source>
</evidence>
<evidence type="ECO:0000256" key="1">
    <source>
        <dbReference type="SAM" id="SignalP"/>
    </source>
</evidence>
<organism evidence="2 3">
    <name type="scientific">Balneatrix alpica</name>
    <dbReference type="NCBI Taxonomy" id="75684"/>
    <lineage>
        <taxon>Bacteria</taxon>
        <taxon>Pseudomonadati</taxon>
        <taxon>Pseudomonadota</taxon>
        <taxon>Gammaproteobacteria</taxon>
        <taxon>Oceanospirillales</taxon>
        <taxon>Balneatrichaceae</taxon>
        <taxon>Balneatrix</taxon>
    </lineage>
</organism>
<dbReference type="EMBL" id="JBHLZN010000001">
    <property type="protein sequence ID" value="MFB9884860.1"/>
    <property type="molecule type" value="Genomic_DNA"/>
</dbReference>
<accession>A0ABV5Z6L3</accession>
<dbReference type="Proteomes" id="UP001589628">
    <property type="component" value="Unassembled WGS sequence"/>
</dbReference>
<sequence length="152" mass="17733">MMTLRRFWLAVALTLLALPGWAQQETRAKVFGVYLDEVDRDQIYQVITQAGGERLYRRTGSDVYSLQAVLPEAVNCRVVFDGEEQVVEVIFNFNPHSLSKEQLLQLVTERYGPAQQEDKQPHQHIFLWQLEGSGIRLRYDPISTSELQYYRR</sequence>
<keyword evidence="1" id="KW-0732">Signal</keyword>
<reference evidence="2 3" key="1">
    <citation type="submission" date="2024-09" db="EMBL/GenBank/DDBJ databases">
        <authorList>
            <person name="Sun Q."/>
            <person name="Mori K."/>
        </authorList>
    </citation>
    <scope>NUCLEOTIDE SEQUENCE [LARGE SCALE GENOMIC DNA]</scope>
    <source>
        <strain evidence="2 3">ATCC 51285</strain>
    </source>
</reference>
<feature type="signal peptide" evidence="1">
    <location>
        <begin position="1"/>
        <end position="22"/>
    </location>
</feature>
<protein>
    <submittedName>
        <fullName evidence="2">Uncharacterized protein</fullName>
    </submittedName>
</protein>
<gene>
    <name evidence="2" type="ORF">ACFFLH_00330</name>
</gene>